<feature type="compositionally biased region" description="Basic and acidic residues" evidence="1">
    <location>
        <begin position="535"/>
        <end position="571"/>
    </location>
</feature>
<dbReference type="AlphaFoldDB" id="A0A1I7UER3"/>
<keyword evidence="2" id="KW-1185">Reference proteome</keyword>
<proteinExistence type="predicted"/>
<evidence type="ECO:0000313" key="2">
    <source>
        <dbReference type="Proteomes" id="UP000095282"/>
    </source>
</evidence>
<name>A0A1I7UER3_9PELO</name>
<dbReference type="Gene3D" id="1.10.510.10">
    <property type="entry name" value="Transferase(Phosphotransferase) domain 1"/>
    <property type="match status" value="1"/>
</dbReference>
<protein>
    <submittedName>
        <fullName evidence="3">Protein kinase domain-containing protein</fullName>
    </submittedName>
</protein>
<dbReference type="STRING" id="1561998.A0A1I7UER3"/>
<dbReference type="InterPro" id="IPR011009">
    <property type="entry name" value="Kinase-like_dom_sf"/>
</dbReference>
<evidence type="ECO:0000256" key="1">
    <source>
        <dbReference type="SAM" id="MobiDB-lite"/>
    </source>
</evidence>
<organism evidence="2 3">
    <name type="scientific">Caenorhabditis tropicalis</name>
    <dbReference type="NCBI Taxonomy" id="1561998"/>
    <lineage>
        <taxon>Eukaryota</taxon>
        <taxon>Metazoa</taxon>
        <taxon>Ecdysozoa</taxon>
        <taxon>Nematoda</taxon>
        <taxon>Chromadorea</taxon>
        <taxon>Rhabditida</taxon>
        <taxon>Rhabditina</taxon>
        <taxon>Rhabditomorpha</taxon>
        <taxon>Rhabditoidea</taxon>
        <taxon>Rhabditidae</taxon>
        <taxon>Peloderinae</taxon>
        <taxon>Caenorhabditis</taxon>
    </lineage>
</organism>
<dbReference type="PANTHER" id="PTHR11909">
    <property type="entry name" value="CASEIN KINASE-RELATED"/>
    <property type="match status" value="1"/>
</dbReference>
<dbReference type="SUPFAM" id="SSF56112">
    <property type="entry name" value="Protein kinase-like (PK-like)"/>
    <property type="match status" value="1"/>
</dbReference>
<dbReference type="InterPro" id="IPR050235">
    <property type="entry name" value="CK1_Ser-Thr_kinase"/>
</dbReference>
<evidence type="ECO:0000313" key="3">
    <source>
        <dbReference type="WBParaSite" id="Csp11.Scaffold629.g8577.t1"/>
    </source>
</evidence>
<feature type="compositionally biased region" description="Acidic residues" evidence="1">
    <location>
        <begin position="521"/>
        <end position="534"/>
    </location>
</feature>
<reference evidence="3" key="1">
    <citation type="submission" date="2016-11" db="UniProtKB">
        <authorList>
            <consortium name="WormBaseParasite"/>
        </authorList>
    </citation>
    <scope>IDENTIFICATION</scope>
</reference>
<dbReference type="WBParaSite" id="Csp11.Scaffold629.g8577.t1">
    <property type="protein sequence ID" value="Csp11.Scaffold629.g8577.t1"/>
    <property type="gene ID" value="Csp11.Scaffold629.g8577"/>
</dbReference>
<accession>A0A1I7UER3</accession>
<dbReference type="eggNOG" id="KOG1164">
    <property type="taxonomic scope" value="Eukaryota"/>
</dbReference>
<dbReference type="Proteomes" id="UP000095282">
    <property type="component" value="Unplaced"/>
</dbReference>
<feature type="region of interest" description="Disordered" evidence="1">
    <location>
        <begin position="478"/>
        <end position="578"/>
    </location>
</feature>
<sequence length="578" mass="68627">MGKKYRRGHDYESISHHFSDDDLADLKPRKLFVDKWIILKKVEKRGKAHCYQVCDKSIQNFGILYLEQGEDNVTSLSTQLDFSLQQFSLGYSHRFTNVIDANVINNHVFYMVLRIRPGPSVDRLLRLVQTKMSPITVSFIAIDILTVFELMNASGYVLRNFDPKQWKLDTKTRMFYLDDTTDIGVSSDKRHRSIDEIHILNAETLDLHWTSGDLSYAPISYIINGPMHRMTELDMFEMFIYLIWDWARGGTLPWKDSKSEQRTLEMKKEFLETIPSVMEEFKDEHDHWFNTAINNLGSHLKVAKKAQEKLERQAVRGGAWCPNGPRAGALLSIINYRRLIEDFHKIVRKGRPEWTVHWRDAKLDWDTEVELNDQQKSMITRWEMRQQSAQLVDEWQRLRAAREHYIIRKEHAETEQEKNQIAIDRYLKGDPDDPELQKQMEERIEVLRAKRQKWRDERAAVERKIKEEEEEMKALEEKKKEIKEEIPDGEEEYTPPQHFTTAATKAARRQRVIEANLELVKEEEPEEEEEEEDVKEPMEKRGRFYSESETENENRQMIEEFQLEEKDVKLEEPDDYDV</sequence>